<protein>
    <submittedName>
        <fullName evidence="3">Indolepyruvate ferredoxin oxidoreductase, beta subunit</fullName>
    </submittedName>
</protein>
<dbReference type="EMBL" id="AUZX01002868">
    <property type="protein sequence ID" value="EQD75526.1"/>
    <property type="molecule type" value="Genomic_DNA"/>
</dbReference>
<keyword evidence="3" id="KW-0670">Pyruvate</keyword>
<evidence type="ECO:0000256" key="1">
    <source>
        <dbReference type="ARBA" id="ARBA00023002"/>
    </source>
</evidence>
<evidence type="ECO:0000259" key="2">
    <source>
        <dbReference type="Pfam" id="PF01558"/>
    </source>
</evidence>
<name>T1BRK5_9ZZZZ</name>
<dbReference type="PANTHER" id="PTHR43854:SF1">
    <property type="entry name" value="INDOLEPYRUVATE OXIDOREDUCTASE SUBUNIT IORB"/>
    <property type="match status" value="1"/>
</dbReference>
<reference evidence="3" key="1">
    <citation type="submission" date="2013-08" db="EMBL/GenBank/DDBJ databases">
        <authorList>
            <person name="Mendez C."/>
            <person name="Richter M."/>
            <person name="Ferrer M."/>
            <person name="Sanchez J."/>
        </authorList>
    </citation>
    <scope>NUCLEOTIDE SEQUENCE</scope>
</reference>
<evidence type="ECO:0000313" key="3">
    <source>
        <dbReference type="EMBL" id="EQD75526.1"/>
    </source>
</evidence>
<proteinExistence type="predicted"/>
<gene>
    <name evidence="3" type="ORF">B1A_03925</name>
</gene>
<reference evidence="3" key="2">
    <citation type="journal article" date="2014" name="ISME J.">
        <title>Microbial stratification in low pH oxic and suboxic macroscopic growths along an acid mine drainage.</title>
        <authorList>
            <person name="Mendez-Garcia C."/>
            <person name="Mesa V."/>
            <person name="Sprenger R.R."/>
            <person name="Richter M."/>
            <person name="Diez M.S."/>
            <person name="Solano J."/>
            <person name="Bargiela R."/>
            <person name="Golyshina O.V."/>
            <person name="Manteca A."/>
            <person name="Ramos J.L."/>
            <person name="Gallego J.R."/>
            <person name="Llorente I."/>
            <person name="Martins Dos Santos V.A."/>
            <person name="Jensen O.N."/>
            <person name="Pelaez A.I."/>
            <person name="Sanchez J."/>
            <person name="Ferrer M."/>
        </authorList>
    </citation>
    <scope>NUCLEOTIDE SEQUENCE</scope>
</reference>
<dbReference type="Gene3D" id="3.40.920.10">
    <property type="entry name" value="Pyruvate-ferredoxin oxidoreductase, PFOR, domain III"/>
    <property type="match status" value="1"/>
</dbReference>
<dbReference type="PANTHER" id="PTHR43854">
    <property type="entry name" value="INDOLEPYRUVATE OXIDOREDUCTASE SUBUNIT IORB"/>
    <property type="match status" value="1"/>
</dbReference>
<organism evidence="3">
    <name type="scientific">mine drainage metagenome</name>
    <dbReference type="NCBI Taxonomy" id="410659"/>
    <lineage>
        <taxon>unclassified sequences</taxon>
        <taxon>metagenomes</taxon>
        <taxon>ecological metagenomes</taxon>
    </lineage>
</organism>
<dbReference type="InterPro" id="IPR002869">
    <property type="entry name" value="Pyrv_flavodox_OxRed_cen"/>
</dbReference>
<dbReference type="Pfam" id="PF01558">
    <property type="entry name" value="POR"/>
    <property type="match status" value="1"/>
</dbReference>
<dbReference type="AlphaFoldDB" id="T1BRK5"/>
<keyword evidence="1" id="KW-0560">Oxidoreductase</keyword>
<dbReference type="InterPro" id="IPR052198">
    <property type="entry name" value="IorB_Oxidoreductase"/>
</dbReference>
<accession>T1BRK5</accession>
<feature type="domain" description="Pyruvate/ketoisovalerate oxidoreductase catalytic" evidence="2">
    <location>
        <begin position="11"/>
        <end position="189"/>
    </location>
</feature>
<dbReference type="SUPFAM" id="SSF53323">
    <property type="entry name" value="Pyruvate-ferredoxin oxidoreductase, PFOR, domain III"/>
    <property type="match status" value="1"/>
</dbReference>
<dbReference type="InterPro" id="IPR019752">
    <property type="entry name" value="Pyrv/ketoisovalerate_OxRed_cat"/>
</dbReference>
<comment type="caution">
    <text evidence="3">The sequence shown here is derived from an EMBL/GenBank/DDBJ whole genome shotgun (WGS) entry which is preliminary data.</text>
</comment>
<dbReference type="GO" id="GO:0016903">
    <property type="term" value="F:oxidoreductase activity, acting on the aldehyde or oxo group of donors"/>
    <property type="evidence" value="ECO:0007669"/>
    <property type="project" value="InterPro"/>
</dbReference>
<sequence>MKTNLIIGGIGGQGVVTCGTLISKAAIHSGINVIMSEIHGLAQRGGSVSVEVRMGEVHGPIIPIGKGDLLIGLEYMEGIRNLCRLREGATAILSPEKMTPVSLSMNRKEYPDFEEMLSKEAKKLMIYEINAPRLAIETGDRRTSNSVLLGFVSALKILPLTNADFFDAISSTFPEKVISTNLKAFELGSKVVARAKLREYKQEIIELG</sequence>